<name>A0A498SVP5_ACAVI</name>
<organism evidence="2 3">
    <name type="scientific">Acanthocheilonema viteae</name>
    <name type="common">Filarial nematode worm</name>
    <name type="synonym">Dipetalonema viteae</name>
    <dbReference type="NCBI Taxonomy" id="6277"/>
    <lineage>
        <taxon>Eukaryota</taxon>
        <taxon>Metazoa</taxon>
        <taxon>Ecdysozoa</taxon>
        <taxon>Nematoda</taxon>
        <taxon>Chromadorea</taxon>
        <taxon>Rhabditida</taxon>
        <taxon>Spirurina</taxon>
        <taxon>Spiruromorpha</taxon>
        <taxon>Filarioidea</taxon>
        <taxon>Onchocercidae</taxon>
        <taxon>Acanthocheilonema</taxon>
    </lineage>
</organism>
<evidence type="ECO:0000256" key="1">
    <source>
        <dbReference type="SAM" id="MobiDB-lite"/>
    </source>
</evidence>
<evidence type="ECO:0000313" key="3">
    <source>
        <dbReference type="Proteomes" id="UP000276991"/>
    </source>
</evidence>
<feature type="region of interest" description="Disordered" evidence="1">
    <location>
        <begin position="1"/>
        <end position="27"/>
    </location>
</feature>
<dbReference type="AlphaFoldDB" id="A0A498SVP5"/>
<feature type="non-terminal residue" evidence="2">
    <location>
        <position position="119"/>
    </location>
</feature>
<accession>A0A498SVP5</accession>
<keyword evidence="3" id="KW-1185">Reference proteome</keyword>
<gene>
    <name evidence="2" type="ORF">NAV_LOCUS8988</name>
</gene>
<evidence type="ECO:0000313" key="2">
    <source>
        <dbReference type="EMBL" id="VBB34197.1"/>
    </source>
</evidence>
<reference evidence="2 3" key="1">
    <citation type="submission" date="2018-08" db="EMBL/GenBank/DDBJ databases">
        <authorList>
            <person name="Laetsch R D."/>
            <person name="Stevens L."/>
            <person name="Kumar S."/>
            <person name="Blaxter L. M."/>
        </authorList>
    </citation>
    <scope>NUCLEOTIDE SEQUENCE [LARGE SCALE GENOMIC DNA]</scope>
</reference>
<dbReference type="Proteomes" id="UP000276991">
    <property type="component" value="Unassembled WGS sequence"/>
</dbReference>
<proteinExistence type="predicted"/>
<dbReference type="EMBL" id="UPTC01003186">
    <property type="protein sequence ID" value="VBB34197.1"/>
    <property type="molecule type" value="Genomic_DNA"/>
</dbReference>
<sequence length="119" mass="12717">MSKKKSKGSSGEEEIDQTLQDSPSFEPFFEVGPEIGSANPAQLDASAVSFVSGGESSNPSALADDKAVPVLEKLSLPELWNQYVKCLMMAVPSNVGRAGFESCAGRNAEKYLEQIMKLS</sequence>
<protein>
    <submittedName>
        <fullName evidence="2">Uncharacterized protein</fullName>
    </submittedName>
</protein>